<dbReference type="PANTHER" id="PTHR34934">
    <property type="entry name" value="FLAVIN-DEPENDENT THYMIDYLATE SYNTHASE"/>
    <property type="match status" value="1"/>
</dbReference>
<sequence>MSMTVQSVSMAEQTTSTNRLSTSNLGMKGSLKVKIVEPSVELINAPDYKTLLTTIEAAGRTCYKSEDKITDGSAEKFVRGIIKRGHEAVIEHGSLTVRFICDRGVSHEIVRHRLAAFCQESTRYCNYGKEGFGGKITVIRPSTFAKTDSTYHIWKRSCENAEVAYFDLLNEGCTPQEARSVLPNSLKTEVVMTADLREWRHFCRMRCPVAAHPDMRVVANMLLTLLKQTYPVFFEDIEV</sequence>
<accession>A0A8S5NET9</accession>
<dbReference type="SUPFAM" id="SSF69796">
    <property type="entry name" value="Thymidylate synthase-complementing protein Thy1"/>
    <property type="match status" value="1"/>
</dbReference>
<dbReference type="NCBIfam" id="TIGR02170">
    <property type="entry name" value="thyX"/>
    <property type="match status" value="1"/>
</dbReference>
<name>A0A8S5NET9_9CAUD</name>
<dbReference type="InterPro" id="IPR003669">
    <property type="entry name" value="Thymidylate_synthase_ThyX"/>
</dbReference>
<evidence type="ECO:0000313" key="2">
    <source>
        <dbReference type="EMBL" id="DAD92611.1"/>
    </source>
</evidence>
<dbReference type="EMBL" id="BK015141">
    <property type="protein sequence ID" value="DAD92611.1"/>
    <property type="molecule type" value="Genomic_DNA"/>
</dbReference>
<protein>
    <submittedName>
        <fullName evidence="2">Thymidylate synthase complementing protein</fullName>
    </submittedName>
</protein>
<proteinExistence type="predicted"/>
<dbReference type="InterPro" id="IPR036098">
    <property type="entry name" value="Thymidylate_synthase_ThyX_sf"/>
</dbReference>
<dbReference type="GO" id="GO:0006231">
    <property type="term" value="P:dTMP biosynthetic process"/>
    <property type="evidence" value="ECO:0007669"/>
    <property type="project" value="InterPro"/>
</dbReference>
<dbReference type="GO" id="GO:0050660">
    <property type="term" value="F:flavin adenine dinucleotide binding"/>
    <property type="evidence" value="ECO:0007669"/>
    <property type="project" value="InterPro"/>
</dbReference>
<evidence type="ECO:0000256" key="1">
    <source>
        <dbReference type="SAM" id="MobiDB-lite"/>
    </source>
</evidence>
<dbReference type="PANTHER" id="PTHR34934:SF1">
    <property type="entry name" value="FLAVIN-DEPENDENT THYMIDYLATE SYNTHASE"/>
    <property type="match status" value="1"/>
</dbReference>
<dbReference type="CDD" id="cd20175">
    <property type="entry name" value="ThyX"/>
    <property type="match status" value="1"/>
</dbReference>
<feature type="region of interest" description="Disordered" evidence="1">
    <location>
        <begin position="1"/>
        <end position="22"/>
    </location>
</feature>
<organism evidence="2">
    <name type="scientific">Siphoviridae sp. ct9JD14</name>
    <dbReference type="NCBI Taxonomy" id="2826175"/>
    <lineage>
        <taxon>Viruses</taxon>
        <taxon>Duplodnaviria</taxon>
        <taxon>Heunggongvirae</taxon>
        <taxon>Uroviricota</taxon>
        <taxon>Caudoviricetes</taxon>
    </lineage>
</organism>
<dbReference type="GO" id="GO:0004799">
    <property type="term" value="F:thymidylate synthase activity"/>
    <property type="evidence" value="ECO:0007669"/>
    <property type="project" value="TreeGrafter"/>
</dbReference>
<feature type="compositionally biased region" description="Polar residues" evidence="1">
    <location>
        <begin position="1"/>
        <end position="13"/>
    </location>
</feature>
<dbReference type="GO" id="GO:0050797">
    <property type="term" value="F:thymidylate synthase (FAD) activity"/>
    <property type="evidence" value="ECO:0007669"/>
    <property type="project" value="InterPro"/>
</dbReference>
<dbReference type="GO" id="GO:0070402">
    <property type="term" value="F:NADPH binding"/>
    <property type="evidence" value="ECO:0007669"/>
    <property type="project" value="TreeGrafter"/>
</dbReference>
<reference evidence="2" key="1">
    <citation type="journal article" date="2021" name="Proc. Natl. Acad. Sci. U.S.A.">
        <title>A Catalog of Tens of Thousands of Viruses from Human Metagenomes Reveals Hidden Associations with Chronic Diseases.</title>
        <authorList>
            <person name="Tisza M.J."/>
            <person name="Buck C.B."/>
        </authorList>
    </citation>
    <scope>NUCLEOTIDE SEQUENCE</scope>
    <source>
        <strain evidence="2">Ct9JD14</strain>
    </source>
</reference>
<dbReference type="Pfam" id="PF02511">
    <property type="entry name" value="Thy1"/>
    <property type="match status" value="1"/>
</dbReference>
<dbReference type="PROSITE" id="PS51331">
    <property type="entry name" value="THYX"/>
    <property type="match status" value="1"/>
</dbReference>
<dbReference type="Gene3D" id="3.30.1360.170">
    <property type="match status" value="1"/>
</dbReference>